<sequence>MFEISKNSFEVKTDLTFPFIEEKVGMTKKRGTLSGDLGMLAFHTITKKKVSRTVNVNVGQDHCL</sequence>
<dbReference type="AlphaFoldDB" id="A0A1J1IDM8"/>
<organism evidence="1 2">
    <name type="scientific">Clunio marinus</name>
    <dbReference type="NCBI Taxonomy" id="568069"/>
    <lineage>
        <taxon>Eukaryota</taxon>
        <taxon>Metazoa</taxon>
        <taxon>Ecdysozoa</taxon>
        <taxon>Arthropoda</taxon>
        <taxon>Hexapoda</taxon>
        <taxon>Insecta</taxon>
        <taxon>Pterygota</taxon>
        <taxon>Neoptera</taxon>
        <taxon>Endopterygota</taxon>
        <taxon>Diptera</taxon>
        <taxon>Nematocera</taxon>
        <taxon>Chironomoidea</taxon>
        <taxon>Chironomidae</taxon>
        <taxon>Clunio</taxon>
    </lineage>
</organism>
<dbReference type="EMBL" id="CVRI01000047">
    <property type="protein sequence ID" value="CRK98323.1"/>
    <property type="molecule type" value="Genomic_DNA"/>
</dbReference>
<dbReference type="Proteomes" id="UP000183832">
    <property type="component" value="Unassembled WGS sequence"/>
</dbReference>
<protein>
    <submittedName>
        <fullName evidence="1">CLUMA_CG011685, isoform A</fullName>
    </submittedName>
</protein>
<reference evidence="1 2" key="1">
    <citation type="submission" date="2015-04" db="EMBL/GenBank/DDBJ databases">
        <authorList>
            <person name="Syromyatnikov M.Y."/>
            <person name="Popov V.N."/>
        </authorList>
    </citation>
    <scope>NUCLEOTIDE SEQUENCE [LARGE SCALE GENOMIC DNA]</scope>
</reference>
<gene>
    <name evidence="1" type="ORF">CLUMA_CG011685</name>
</gene>
<accession>A0A1J1IDM8</accession>
<name>A0A1J1IDM8_9DIPT</name>
<keyword evidence="2" id="KW-1185">Reference proteome</keyword>
<evidence type="ECO:0000313" key="1">
    <source>
        <dbReference type="EMBL" id="CRK98323.1"/>
    </source>
</evidence>
<proteinExistence type="predicted"/>
<evidence type="ECO:0000313" key="2">
    <source>
        <dbReference type="Proteomes" id="UP000183832"/>
    </source>
</evidence>